<dbReference type="PROSITE" id="PS50112">
    <property type="entry name" value="PAS"/>
    <property type="match status" value="1"/>
</dbReference>
<dbReference type="InterPro" id="IPR004358">
    <property type="entry name" value="Sig_transdc_His_kin-like_C"/>
</dbReference>
<dbReference type="Pfam" id="PF13185">
    <property type="entry name" value="GAF_2"/>
    <property type="match status" value="1"/>
</dbReference>
<evidence type="ECO:0000259" key="8">
    <source>
        <dbReference type="PROSITE" id="PS50109"/>
    </source>
</evidence>
<dbReference type="PROSITE" id="PS50113">
    <property type="entry name" value="PAC"/>
    <property type="match status" value="1"/>
</dbReference>
<dbReference type="InterPro" id="IPR003594">
    <property type="entry name" value="HATPase_dom"/>
</dbReference>
<dbReference type="InterPro" id="IPR000014">
    <property type="entry name" value="PAS"/>
</dbReference>
<comment type="caution">
    <text evidence="11">The sequence shown here is derived from an EMBL/GenBank/DDBJ whole genome shotgun (WGS) entry which is preliminary data.</text>
</comment>
<proteinExistence type="predicted"/>
<comment type="catalytic activity">
    <reaction evidence="1">
        <text>ATP + protein L-histidine = ADP + protein N-phospho-L-histidine.</text>
        <dbReference type="EC" id="2.7.13.3"/>
    </reaction>
</comment>
<dbReference type="CDD" id="cd00130">
    <property type="entry name" value="PAS"/>
    <property type="match status" value="2"/>
</dbReference>
<dbReference type="InterPro" id="IPR029016">
    <property type="entry name" value="GAF-like_dom_sf"/>
</dbReference>
<dbReference type="PANTHER" id="PTHR43304">
    <property type="entry name" value="PHYTOCHROME-LIKE PROTEIN CPH1"/>
    <property type="match status" value="1"/>
</dbReference>
<dbReference type="Gene3D" id="3.30.565.10">
    <property type="entry name" value="Histidine kinase-like ATPase, C-terminal domain"/>
    <property type="match status" value="1"/>
</dbReference>
<evidence type="ECO:0000313" key="12">
    <source>
        <dbReference type="Proteomes" id="UP001320159"/>
    </source>
</evidence>
<dbReference type="InterPro" id="IPR000700">
    <property type="entry name" value="PAS-assoc_C"/>
</dbReference>
<dbReference type="InterPro" id="IPR005467">
    <property type="entry name" value="His_kinase_dom"/>
</dbReference>
<accession>A0AAP2REG1</accession>
<dbReference type="InterPro" id="IPR052162">
    <property type="entry name" value="Sensor_kinase/Photoreceptor"/>
</dbReference>
<dbReference type="SMART" id="SM00065">
    <property type="entry name" value="GAF"/>
    <property type="match status" value="1"/>
</dbReference>
<dbReference type="AlphaFoldDB" id="A0AAP2REG1"/>
<sequence length="734" mass="83686">MDDDNNKKQGIRHSIKQPEDQIQGSEGSLDQYLHGIDDTKDALSRFEAIFENTPLVAIQGFNKEGIIFHWNNASEMLYGYRSDEAIGKNILEILISPGHSKEFEDAIKYVWECGKAVPGREWDVRTKDGRHLQVYSTVFPVSSRGSISEAFCMDVNVTDYKRAEEELRKARDELEIRVKERTLELTEANRSLLSEIEERKQVEAALLESLTDLEWVQQIAHIGIWTYYPGEGTIEWSDETYRIFGLRPQEYKITFERFLDFVYRDDVEALKNAIDEGLKNRRPRMTEIRIVRPDGSERFIDLRGEFVFDEKGDIVSIYGTAQDVTERKSAQENLKLDESRLEALLELSRITDATMHEICDFTLEEGVKLTGSKIGYLAFLSEDESVLTMYAWSRQGLKECEVTDKPILYPVKGTGLWGEAVRQRKPIVTNDYSAPSPYKKGVPDGHVNLFRHMNVPIFDGDRIVIVAGVANKERAYDSSDIRQLTLLMSGMWNILQRKRYYEELLEAKEQAELYVDLMGHDINNMNQIAIGYLEYVLDSPGIDETSRSMILKSIGSIMNCNDLIENVEKLQRVKSDDLHNKPIDISVILNESISRYLSIPDRKVSINFLQHGGCTVLANELVKDIFSNILGNSIKHAGGPINIDIRADMVSEDEREFCRITIEDNGPGIPDDLKSKLFTRSSRGNTFVSGRGLGLYLVRALVETYHGKVWVEDRIKGDHTKGCKFIVMLPASGK</sequence>
<keyword evidence="12" id="KW-1185">Reference proteome</keyword>
<dbReference type="Gene3D" id="3.30.450.40">
    <property type="match status" value="1"/>
</dbReference>
<dbReference type="CDD" id="cd00075">
    <property type="entry name" value="HATPase"/>
    <property type="match status" value="1"/>
</dbReference>
<dbReference type="InterPro" id="IPR001610">
    <property type="entry name" value="PAC"/>
</dbReference>
<evidence type="ECO:0000256" key="5">
    <source>
        <dbReference type="ARBA" id="ARBA00022777"/>
    </source>
</evidence>
<evidence type="ECO:0000256" key="7">
    <source>
        <dbReference type="SAM" id="MobiDB-lite"/>
    </source>
</evidence>
<evidence type="ECO:0000256" key="4">
    <source>
        <dbReference type="ARBA" id="ARBA00022679"/>
    </source>
</evidence>
<evidence type="ECO:0000256" key="2">
    <source>
        <dbReference type="ARBA" id="ARBA00012438"/>
    </source>
</evidence>
<dbReference type="Proteomes" id="UP001320159">
    <property type="component" value="Unassembled WGS sequence"/>
</dbReference>
<dbReference type="EC" id="2.7.13.3" evidence="2"/>
<dbReference type="RefSeq" id="WP_230741398.1">
    <property type="nucleotide sequence ID" value="NZ_PGCK01000004.1"/>
</dbReference>
<reference evidence="11 12" key="1">
    <citation type="submission" date="2017-11" db="EMBL/GenBank/DDBJ databases">
        <title>Isolation and Characterization of Family Methanocellaceae Species from Potential Methane Hydrate Area Offshore Southwestern Taiwan.</title>
        <authorList>
            <person name="Zhang W.-L."/>
            <person name="Chen W.-C."/>
            <person name="Lai M.-C."/>
            <person name="Chen S.-C."/>
        </authorList>
    </citation>
    <scope>NUCLEOTIDE SEQUENCE [LARGE SCALE GENOMIC DNA]</scope>
    <source>
        <strain evidence="11 12">CWC-04</strain>
    </source>
</reference>
<evidence type="ECO:0000256" key="3">
    <source>
        <dbReference type="ARBA" id="ARBA00022553"/>
    </source>
</evidence>
<dbReference type="SUPFAM" id="SSF55785">
    <property type="entry name" value="PYP-like sensor domain (PAS domain)"/>
    <property type="match status" value="2"/>
</dbReference>
<dbReference type="NCBIfam" id="TIGR00229">
    <property type="entry name" value="sensory_box"/>
    <property type="match status" value="2"/>
</dbReference>
<feature type="domain" description="PAS" evidence="9">
    <location>
        <begin position="42"/>
        <end position="114"/>
    </location>
</feature>
<dbReference type="InterPro" id="IPR035965">
    <property type="entry name" value="PAS-like_dom_sf"/>
</dbReference>
<dbReference type="GO" id="GO:0004673">
    <property type="term" value="F:protein histidine kinase activity"/>
    <property type="evidence" value="ECO:0007669"/>
    <property type="project" value="UniProtKB-EC"/>
</dbReference>
<dbReference type="SUPFAM" id="SSF55874">
    <property type="entry name" value="ATPase domain of HSP90 chaperone/DNA topoisomerase II/histidine kinase"/>
    <property type="match status" value="1"/>
</dbReference>
<protein>
    <recommendedName>
        <fullName evidence="2">histidine kinase</fullName>
        <ecNumber evidence="2">2.7.13.3</ecNumber>
    </recommendedName>
</protein>
<keyword evidence="3" id="KW-0597">Phosphoprotein</keyword>
<dbReference type="Pfam" id="PF02518">
    <property type="entry name" value="HATPase_c"/>
    <property type="match status" value="1"/>
</dbReference>
<keyword evidence="4" id="KW-0808">Transferase</keyword>
<feature type="domain" description="PAC" evidence="10">
    <location>
        <begin position="284"/>
        <end position="336"/>
    </location>
</feature>
<evidence type="ECO:0000256" key="1">
    <source>
        <dbReference type="ARBA" id="ARBA00000085"/>
    </source>
</evidence>
<dbReference type="SMART" id="SM00086">
    <property type="entry name" value="PAC"/>
    <property type="match status" value="2"/>
</dbReference>
<dbReference type="InterPro" id="IPR036890">
    <property type="entry name" value="HATPase_C_sf"/>
</dbReference>
<evidence type="ECO:0000259" key="9">
    <source>
        <dbReference type="PROSITE" id="PS50112"/>
    </source>
</evidence>
<keyword evidence="6" id="KW-0175">Coiled coil</keyword>
<dbReference type="Gene3D" id="2.10.70.100">
    <property type="match status" value="1"/>
</dbReference>
<dbReference type="PRINTS" id="PR00344">
    <property type="entry name" value="BCTRLSENSOR"/>
</dbReference>
<gene>
    <name evidence="11" type="ORF">CUJ83_06060</name>
</gene>
<dbReference type="Pfam" id="PF08447">
    <property type="entry name" value="PAS_3"/>
    <property type="match status" value="1"/>
</dbReference>
<name>A0AAP2REG1_9EURY</name>
<dbReference type="SUPFAM" id="SSF55781">
    <property type="entry name" value="GAF domain-like"/>
    <property type="match status" value="1"/>
</dbReference>
<dbReference type="Gene3D" id="3.30.450.20">
    <property type="entry name" value="PAS domain"/>
    <property type="match status" value="2"/>
</dbReference>
<feature type="region of interest" description="Disordered" evidence="7">
    <location>
        <begin position="1"/>
        <end position="24"/>
    </location>
</feature>
<feature type="domain" description="Histidine kinase" evidence="8">
    <location>
        <begin position="517"/>
        <end position="733"/>
    </location>
</feature>
<evidence type="ECO:0000259" key="10">
    <source>
        <dbReference type="PROSITE" id="PS50113"/>
    </source>
</evidence>
<dbReference type="Pfam" id="PF13426">
    <property type="entry name" value="PAS_9"/>
    <property type="match status" value="1"/>
</dbReference>
<dbReference type="PANTHER" id="PTHR43304:SF1">
    <property type="entry name" value="PAC DOMAIN-CONTAINING PROTEIN"/>
    <property type="match status" value="1"/>
</dbReference>
<organism evidence="11 12">
    <name type="scientific">Methanooceanicella nereidis</name>
    <dbReference type="NCBI Taxonomy" id="2052831"/>
    <lineage>
        <taxon>Archaea</taxon>
        <taxon>Methanobacteriati</taxon>
        <taxon>Methanobacteriota</taxon>
        <taxon>Stenosarchaea group</taxon>
        <taxon>Methanomicrobia</taxon>
        <taxon>Methanocellales</taxon>
        <taxon>Methanocellaceae</taxon>
        <taxon>Methanooceanicella</taxon>
    </lineage>
</organism>
<dbReference type="InterPro" id="IPR003018">
    <property type="entry name" value="GAF"/>
</dbReference>
<dbReference type="EMBL" id="PGCK01000004">
    <property type="protein sequence ID" value="MCD1294565.1"/>
    <property type="molecule type" value="Genomic_DNA"/>
</dbReference>
<evidence type="ECO:0000256" key="6">
    <source>
        <dbReference type="SAM" id="Coils"/>
    </source>
</evidence>
<evidence type="ECO:0000313" key="11">
    <source>
        <dbReference type="EMBL" id="MCD1294565.1"/>
    </source>
</evidence>
<dbReference type="SMART" id="SM00387">
    <property type="entry name" value="HATPase_c"/>
    <property type="match status" value="1"/>
</dbReference>
<feature type="coiled-coil region" evidence="6">
    <location>
        <begin position="153"/>
        <end position="191"/>
    </location>
</feature>
<dbReference type="PROSITE" id="PS50109">
    <property type="entry name" value="HIS_KIN"/>
    <property type="match status" value="1"/>
</dbReference>
<keyword evidence="5" id="KW-0418">Kinase</keyword>
<dbReference type="InterPro" id="IPR013655">
    <property type="entry name" value="PAS_fold_3"/>
</dbReference>
<dbReference type="SMART" id="SM00091">
    <property type="entry name" value="PAS"/>
    <property type="match status" value="2"/>
</dbReference>